<name>A0AAU9WYE7_9CNID</name>
<dbReference type="GO" id="GO:0006508">
    <property type="term" value="P:proteolysis"/>
    <property type="evidence" value="ECO:0007669"/>
    <property type="project" value="UniProtKB-KW"/>
</dbReference>
<dbReference type="Gene3D" id="3.40.395.10">
    <property type="entry name" value="Adenoviral Proteinase, Chain A"/>
    <property type="match status" value="1"/>
</dbReference>
<dbReference type="InterPro" id="IPR003653">
    <property type="entry name" value="Peptidase_C48_C"/>
</dbReference>
<feature type="domain" description="Ubiquitin-like protease family profile" evidence="4">
    <location>
        <begin position="1"/>
        <end position="84"/>
    </location>
</feature>
<keyword evidence="6" id="KW-1185">Reference proteome</keyword>
<dbReference type="PROSITE" id="PS50600">
    <property type="entry name" value="ULP_PROTEASE"/>
    <property type="match status" value="1"/>
</dbReference>
<gene>
    <name evidence="5" type="ORF">PMEA_00013800</name>
</gene>
<evidence type="ECO:0000256" key="1">
    <source>
        <dbReference type="ARBA" id="ARBA00005234"/>
    </source>
</evidence>
<dbReference type="Pfam" id="PF02902">
    <property type="entry name" value="Peptidase_C48"/>
    <property type="match status" value="1"/>
</dbReference>
<evidence type="ECO:0000256" key="3">
    <source>
        <dbReference type="ARBA" id="ARBA00022801"/>
    </source>
</evidence>
<dbReference type="AlphaFoldDB" id="A0AAU9WYE7"/>
<dbReference type="SUPFAM" id="SSF54001">
    <property type="entry name" value="Cysteine proteinases"/>
    <property type="match status" value="1"/>
</dbReference>
<dbReference type="PANTHER" id="PTHR34718:SF2">
    <property type="entry name" value="PHD-TYPE DOMAIN-CONTAINING PROTEIN"/>
    <property type="match status" value="1"/>
</dbReference>
<comment type="similarity">
    <text evidence="1">Belongs to the peptidase C48 family.</text>
</comment>
<protein>
    <recommendedName>
        <fullName evidence="4">Ubiquitin-like protease family profile domain-containing protein</fullName>
    </recommendedName>
</protein>
<keyword evidence="3" id="KW-0378">Hydrolase</keyword>
<dbReference type="PANTHER" id="PTHR34718">
    <property type="entry name" value="PHD-TYPE DOMAIN-CONTAINING PROTEIN"/>
    <property type="match status" value="1"/>
</dbReference>
<sequence>MTSDFVQILHTGNSHWVCISSIGCTSGCVNLYDSLYNDIIDDEVEQQVKDLLPNNFVGIEVVPVQQQMNGSDCGVFAVAFATCLVFELNPSDFMFDIPRMRPHLLECLRAGEIKVFPHF</sequence>
<comment type="caution">
    <text evidence="5">The sequence shown here is derived from an EMBL/GenBank/DDBJ whole genome shotgun (WGS) entry which is preliminary data.</text>
</comment>
<reference evidence="5 6" key="1">
    <citation type="submission" date="2022-05" db="EMBL/GenBank/DDBJ databases">
        <authorList>
            <consortium name="Genoscope - CEA"/>
            <person name="William W."/>
        </authorList>
    </citation>
    <scope>NUCLEOTIDE SEQUENCE [LARGE SCALE GENOMIC DNA]</scope>
</reference>
<evidence type="ECO:0000259" key="4">
    <source>
        <dbReference type="PROSITE" id="PS50600"/>
    </source>
</evidence>
<dbReference type="Proteomes" id="UP001159428">
    <property type="component" value="Unassembled WGS sequence"/>
</dbReference>
<evidence type="ECO:0000256" key="2">
    <source>
        <dbReference type="ARBA" id="ARBA00022670"/>
    </source>
</evidence>
<dbReference type="InterPro" id="IPR038765">
    <property type="entry name" value="Papain-like_cys_pep_sf"/>
</dbReference>
<accession>A0AAU9WYE7</accession>
<organism evidence="5 6">
    <name type="scientific">Pocillopora meandrina</name>
    <dbReference type="NCBI Taxonomy" id="46732"/>
    <lineage>
        <taxon>Eukaryota</taxon>
        <taxon>Metazoa</taxon>
        <taxon>Cnidaria</taxon>
        <taxon>Anthozoa</taxon>
        <taxon>Hexacorallia</taxon>
        <taxon>Scleractinia</taxon>
        <taxon>Astrocoeniina</taxon>
        <taxon>Pocilloporidae</taxon>
        <taxon>Pocillopora</taxon>
    </lineage>
</organism>
<evidence type="ECO:0000313" key="5">
    <source>
        <dbReference type="EMBL" id="CAH3130067.1"/>
    </source>
</evidence>
<dbReference type="EMBL" id="CALNXJ010000024">
    <property type="protein sequence ID" value="CAH3130067.1"/>
    <property type="molecule type" value="Genomic_DNA"/>
</dbReference>
<dbReference type="GO" id="GO:0008234">
    <property type="term" value="F:cysteine-type peptidase activity"/>
    <property type="evidence" value="ECO:0007669"/>
    <property type="project" value="InterPro"/>
</dbReference>
<evidence type="ECO:0000313" key="6">
    <source>
        <dbReference type="Proteomes" id="UP001159428"/>
    </source>
</evidence>
<proteinExistence type="inferred from homology"/>
<keyword evidence="2" id="KW-0645">Protease</keyword>